<dbReference type="RefSeq" id="WP_319842806.1">
    <property type="nucleotide sequence ID" value="NZ_JAXAFJ010000001.1"/>
</dbReference>
<evidence type="ECO:0000313" key="3">
    <source>
        <dbReference type="Proteomes" id="UP001274321"/>
    </source>
</evidence>
<dbReference type="EMBL" id="JAXAFJ010000001">
    <property type="protein sequence ID" value="MDX6804687.1"/>
    <property type="molecule type" value="Genomic_DNA"/>
</dbReference>
<keyword evidence="3" id="KW-1185">Reference proteome</keyword>
<sequence>MLDTPERPDPHHVSDASMQLERENVATGETLLIKSFMGSPVIAAATRRPCWKESRS</sequence>
<comment type="caution">
    <text evidence="2">The sequence shown here is derived from an EMBL/GenBank/DDBJ whole genome shotgun (WGS) entry which is preliminary data.</text>
</comment>
<evidence type="ECO:0000313" key="2">
    <source>
        <dbReference type="EMBL" id="MDX6804687.1"/>
    </source>
</evidence>
<accession>A0ABU4RIP9</accession>
<gene>
    <name evidence="2" type="ORF">SCD90_01310</name>
</gene>
<proteinExistence type="predicted"/>
<dbReference type="Proteomes" id="UP001274321">
    <property type="component" value="Unassembled WGS sequence"/>
</dbReference>
<organism evidence="2 3">
    <name type="scientific">Terrihabitans rhizophilus</name>
    <dbReference type="NCBI Taxonomy" id="3092662"/>
    <lineage>
        <taxon>Bacteria</taxon>
        <taxon>Pseudomonadati</taxon>
        <taxon>Pseudomonadota</taxon>
        <taxon>Alphaproteobacteria</taxon>
        <taxon>Hyphomicrobiales</taxon>
        <taxon>Terrihabitans</taxon>
    </lineage>
</organism>
<name>A0ABU4RIP9_9HYPH</name>
<feature type="region of interest" description="Disordered" evidence="1">
    <location>
        <begin position="1"/>
        <end position="20"/>
    </location>
</feature>
<evidence type="ECO:0000256" key="1">
    <source>
        <dbReference type="SAM" id="MobiDB-lite"/>
    </source>
</evidence>
<reference evidence="2 3" key="1">
    <citation type="submission" date="2023-11" db="EMBL/GenBank/DDBJ databases">
        <authorList>
            <person name="Bao R."/>
        </authorList>
    </citation>
    <scope>NUCLEOTIDE SEQUENCE [LARGE SCALE GENOMIC DNA]</scope>
    <source>
        <strain evidence="2 3">PJ23</strain>
    </source>
</reference>
<protein>
    <submittedName>
        <fullName evidence="2">Uncharacterized protein</fullName>
    </submittedName>
</protein>